<evidence type="ECO:0000259" key="15">
    <source>
        <dbReference type="Pfam" id="PF17766"/>
    </source>
</evidence>
<keyword evidence="9" id="KW-0865">Zymogen</keyword>
<dbReference type="InterPro" id="IPR041469">
    <property type="entry name" value="Subtilisin-like_FN3"/>
</dbReference>
<protein>
    <submittedName>
        <fullName evidence="17">Subtilisin-like protease</fullName>
    </submittedName>
</protein>
<evidence type="ECO:0000256" key="1">
    <source>
        <dbReference type="ARBA" id="ARBA00004613"/>
    </source>
</evidence>
<comment type="subcellular location">
    <subcellularLocation>
        <location evidence="1">Secreted</location>
    </subcellularLocation>
</comment>
<dbReference type="Gene3D" id="3.30.70.80">
    <property type="entry name" value="Peptidase S8 propeptide/proteinase inhibitor I9"/>
    <property type="match status" value="1"/>
</dbReference>
<dbReference type="Gene3D" id="3.40.50.200">
    <property type="entry name" value="Peptidase S8/S53 domain"/>
    <property type="match status" value="1"/>
</dbReference>
<feature type="active site" description="Charge relay system" evidence="11 12">
    <location>
        <position position="549"/>
    </location>
</feature>
<dbReference type="Gene3D" id="3.50.30.30">
    <property type="match status" value="1"/>
</dbReference>
<dbReference type="InterPro" id="IPR036852">
    <property type="entry name" value="Peptidase_S8/S53_dom_sf"/>
</dbReference>
<dbReference type="Gene3D" id="2.60.40.2310">
    <property type="match status" value="1"/>
</dbReference>
<dbReference type="Pfam" id="PF05922">
    <property type="entry name" value="Inhibitor_I9"/>
    <property type="match status" value="1"/>
</dbReference>
<reference evidence="17" key="2">
    <citation type="submission" date="2025-08" db="UniProtKB">
        <authorList>
            <consortium name="RefSeq"/>
        </authorList>
    </citation>
    <scope>IDENTIFICATION</scope>
    <source>
        <tissue evidence="17">Leaf</tissue>
    </source>
</reference>
<dbReference type="FunFam" id="3.50.30.30:FF:000039">
    <property type="entry name" value="Subtilisin-like protease SBT3"/>
    <property type="match status" value="1"/>
</dbReference>
<feature type="active site" description="Charge relay system" evidence="11 12">
    <location>
        <position position="153"/>
    </location>
</feature>
<evidence type="ECO:0000256" key="10">
    <source>
        <dbReference type="ARBA" id="ARBA00023180"/>
    </source>
</evidence>
<organism evidence="16 17">
    <name type="scientific">Nicotiana sylvestris</name>
    <name type="common">Wood tobacco</name>
    <name type="synonym">South American tobacco</name>
    <dbReference type="NCBI Taxonomy" id="4096"/>
    <lineage>
        <taxon>Eukaryota</taxon>
        <taxon>Viridiplantae</taxon>
        <taxon>Streptophyta</taxon>
        <taxon>Embryophyta</taxon>
        <taxon>Tracheophyta</taxon>
        <taxon>Spermatophyta</taxon>
        <taxon>Magnoliopsida</taxon>
        <taxon>eudicotyledons</taxon>
        <taxon>Gunneridae</taxon>
        <taxon>Pentapetalae</taxon>
        <taxon>asterids</taxon>
        <taxon>lamiids</taxon>
        <taxon>Solanales</taxon>
        <taxon>Solanaceae</taxon>
        <taxon>Nicotianoideae</taxon>
        <taxon>Nicotianeae</taxon>
        <taxon>Nicotiana</taxon>
    </lineage>
</organism>
<dbReference type="FunFam" id="2.60.40.2310:FF:000004">
    <property type="entry name" value="Subtilisin-like protease SBT3"/>
    <property type="match status" value="1"/>
</dbReference>
<feature type="active site" description="Charge relay system" evidence="11 12">
    <location>
        <position position="224"/>
    </location>
</feature>
<dbReference type="eggNOG" id="ENOG502QT5U">
    <property type="taxonomic scope" value="Eukaryota"/>
</dbReference>
<dbReference type="CDD" id="cd02120">
    <property type="entry name" value="PA_subtilisin_like"/>
    <property type="match status" value="1"/>
</dbReference>
<evidence type="ECO:0000256" key="8">
    <source>
        <dbReference type="ARBA" id="ARBA00022825"/>
    </source>
</evidence>
<feature type="domain" description="Inhibitor I9" evidence="14">
    <location>
        <begin position="35"/>
        <end position="119"/>
    </location>
</feature>
<dbReference type="GO" id="GO:0004252">
    <property type="term" value="F:serine-type endopeptidase activity"/>
    <property type="evidence" value="ECO:0007669"/>
    <property type="project" value="UniProtKB-UniRule"/>
</dbReference>
<comment type="similarity">
    <text evidence="2 12">Belongs to the peptidase S8 family.</text>
</comment>
<dbReference type="RefSeq" id="XP_009787984.1">
    <property type="nucleotide sequence ID" value="XM_009789682.1"/>
</dbReference>
<feature type="domain" description="Peptidase S8/S53" evidence="13">
    <location>
        <begin position="144"/>
        <end position="587"/>
    </location>
</feature>
<dbReference type="PROSITE" id="PS00138">
    <property type="entry name" value="SUBTILASE_SER"/>
    <property type="match status" value="1"/>
</dbReference>
<dbReference type="InterPro" id="IPR000209">
    <property type="entry name" value="Peptidase_S8/S53_dom"/>
</dbReference>
<reference evidence="16" key="1">
    <citation type="journal article" date="2013" name="Genome Biol.">
        <title>Reference genomes and transcriptomes of Nicotiana sylvestris and Nicotiana tomentosiformis.</title>
        <authorList>
            <person name="Sierro N."/>
            <person name="Battey J.N."/>
            <person name="Ouadi S."/>
            <person name="Bovet L."/>
            <person name="Goepfert S."/>
            <person name="Bakaher N."/>
            <person name="Peitsch M.C."/>
            <person name="Ivanov N.V."/>
        </authorList>
    </citation>
    <scope>NUCLEOTIDE SEQUENCE [LARGE SCALE GENOMIC DNA]</scope>
</reference>
<keyword evidence="7" id="KW-0068">Autocatalytic cleavage</keyword>
<sequence>MESRMLWPYSPHPILLSWLLSVHLFCFLAVARRSTYIVHLDKSLMPNIFADHQHWHSSTIDSIKAAVPSSVDRFHSAPKLVYSYDNVFHGFSAVLSKDELEALKKLPGFVSAYKDTTAEPHTTYTSDFLKLNPSSGLWPASGLGQDVIIGVLDSGIWPESASFRDDGMPEIPKRWKGICKPGTQFNTSLCNRKLIGVNYFNKGILANDPTVNISMNSARDTDGHGTHVASIAAGNFVKGVSHFGYAPGTARGVAPRARLAVYKFSFTEGTFTSDLIAAMDQAVADGVDMISISYGFRFNFIPLYEDSISIASFGAMMKGVLVSASAGNRGPGIGSLNNGSPWILCVASGHTDRTFAGTLTLGNGLKIRGLSLFPARAFVKDSIVIYNKTLADCNSEELLSQLSDPERTIIICEDNGDFSDQMRIVTRARLKAGIFISEDPGMFRSATFPNRGVVINKKEGKQVINYVNNIVDPTATITFQETYLDAKPAPVVAASSARGPSRSYMGIAKPDILAPGVLILAAYPPNVFATSIGPNIELSTDYILESGTSMAAPHAAGIAAMLKGAHPEWSPSAIRSAMMTTADPLDNTRKPIKDSDINKAATPLDMGAGHVDPNRALDPGLVYDATPQDYVNLLCSLNFTEEQFKTIARSSDNHNCSNPSADLNYPSFIALYPLEGPFTLLEQKFRRTVTNVGKGAATYKAKIKAPKNTTVSVSPQTLMFKKKNEKQSYTLTIRYLGDEGQSRNVGSITWVEENGSHSVRSPIVTSPIIEISS</sequence>
<evidence type="ECO:0000256" key="12">
    <source>
        <dbReference type="PROSITE-ProRule" id="PRU01240"/>
    </source>
</evidence>
<dbReference type="SUPFAM" id="SSF52743">
    <property type="entry name" value="Subtilisin-like"/>
    <property type="match status" value="1"/>
</dbReference>
<dbReference type="PRINTS" id="PR00723">
    <property type="entry name" value="SUBTILISIN"/>
</dbReference>
<evidence type="ECO:0000259" key="13">
    <source>
        <dbReference type="Pfam" id="PF00082"/>
    </source>
</evidence>
<dbReference type="GO" id="GO:0005576">
    <property type="term" value="C:extracellular region"/>
    <property type="evidence" value="ECO:0007669"/>
    <property type="project" value="UniProtKB-SubCell"/>
</dbReference>
<evidence type="ECO:0000256" key="5">
    <source>
        <dbReference type="ARBA" id="ARBA00022729"/>
    </source>
</evidence>
<dbReference type="FunFam" id="3.40.50.200:FF:000006">
    <property type="entry name" value="Subtilisin-like protease SBT1.5"/>
    <property type="match status" value="1"/>
</dbReference>
<keyword evidence="3" id="KW-0964">Secreted</keyword>
<dbReference type="Proteomes" id="UP000189701">
    <property type="component" value="Unplaced"/>
</dbReference>
<feature type="domain" description="Subtilisin-like protease fibronectin type-III" evidence="15">
    <location>
        <begin position="662"/>
        <end position="764"/>
    </location>
</feature>
<evidence type="ECO:0000256" key="4">
    <source>
        <dbReference type="ARBA" id="ARBA00022670"/>
    </source>
</evidence>
<dbReference type="KEGG" id="nsy:104235855"/>
<evidence type="ECO:0000313" key="17">
    <source>
        <dbReference type="RefSeq" id="XP_009787984.1"/>
    </source>
</evidence>
<dbReference type="Pfam" id="PF00082">
    <property type="entry name" value="Peptidase_S8"/>
    <property type="match status" value="1"/>
</dbReference>
<name>A0A1U7XM14_NICSY</name>
<gene>
    <name evidence="17" type="primary">LOC104235855</name>
</gene>
<keyword evidence="8 12" id="KW-0720">Serine protease</keyword>
<evidence type="ECO:0000313" key="16">
    <source>
        <dbReference type="Proteomes" id="UP000189701"/>
    </source>
</evidence>
<dbReference type="GO" id="GO:0006508">
    <property type="term" value="P:proteolysis"/>
    <property type="evidence" value="ECO:0007669"/>
    <property type="project" value="UniProtKB-KW"/>
</dbReference>
<accession>A0A1U7XM14</accession>
<evidence type="ECO:0000256" key="11">
    <source>
        <dbReference type="PIRSR" id="PIRSR615500-1"/>
    </source>
</evidence>
<evidence type="ECO:0000259" key="14">
    <source>
        <dbReference type="Pfam" id="PF05922"/>
    </source>
</evidence>
<dbReference type="Pfam" id="PF17766">
    <property type="entry name" value="fn3_6"/>
    <property type="match status" value="1"/>
</dbReference>
<evidence type="ECO:0000256" key="9">
    <source>
        <dbReference type="ARBA" id="ARBA00023145"/>
    </source>
</evidence>
<evidence type="ECO:0000256" key="2">
    <source>
        <dbReference type="ARBA" id="ARBA00011073"/>
    </source>
</evidence>
<dbReference type="PROSITE" id="PS00137">
    <property type="entry name" value="SUBTILASE_HIS"/>
    <property type="match status" value="1"/>
</dbReference>
<keyword evidence="4 12" id="KW-0645">Protease</keyword>
<dbReference type="InterPro" id="IPR045051">
    <property type="entry name" value="SBT"/>
</dbReference>
<keyword evidence="5" id="KW-0732">Signal</keyword>
<evidence type="ECO:0000256" key="7">
    <source>
        <dbReference type="ARBA" id="ARBA00022813"/>
    </source>
</evidence>
<evidence type="ECO:0000256" key="6">
    <source>
        <dbReference type="ARBA" id="ARBA00022801"/>
    </source>
</evidence>
<dbReference type="InterPro" id="IPR023828">
    <property type="entry name" value="Peptidase_S8_Ser-AS"/>
</dbReference>
<keyword evidence="10" id="KW-0325">Glycoprotein</keyword>
<keyword evidence="16" id="KW-1185">Reference proteome</keyword>
<dbReference type="InterPro" id="IPR022398">
    <property type="entry name" value="Peptidase_S8_His-AS"/>
</dbReference>
<dbReference type="OrthoDB" id="1216116at2759"/>
<dbReference type="CDD" id="cd04852">
    <property type="entry name" value="Peptidases_S8_3"/>
    <property type="match status" value="1"/>
</dbReference>
<evidence type="ECO:0000256" key="3">
    <source>
        <dbReference type="ARBA" id="ARBA00022525"/>
    </source>
</evidence>
<dbReference type="InterPro" id="IPR037045">
    <property type="entry name" value="S8pro/Inhibitor_I9_sf"/>
</dbReference>
<dbReference type="InterPro" id="IPR034197">
    <property type="entry name" value="Peptidases_S8_3"/>
</dbReference>
<dbReference type="PROSITE" id="PS51892">
    <property type="entry name" value="SUBTILASE"/>
    <property type="match status" value="1"/>
</dbReference>
<dbReference type="PANTHER" id="PTHR10795">
    <property type="entry name" value="PROPROTEIN CONVERTASE SUBTILISIN/KEXIN"/>
    <property type="match status" value="1"/>
</dbReference>
<dbReference type="InterPro" id="IPR015500">
    <property type="entry name" value="Peptidase_S8_subtilisin-rel"/>
</dbReference>
<proteinExistence type="inferred from homology"/>
<dbReference type="FunFam" id="3.30.70.80:FF:000003">
    <property type="entry name" value="Subtilisin-like protease SBT1.9"/>
    <property type="match status" value="1"/>
</dbReference>
<dbReference type="AlphaFoldDB" id="A0A1U7XM14"/>
<keyword evidence="6 12" id="KW-0378">Hydrolase</keyword>
<dbReference type="InterPro" id="IPR010259">
    <property type="entry name" value="S8pro/Inhibitor_I9"/>
</dbReference>
<dbReference type="GeneID" id="104235855"/>